<feature type="domain" description="SCP" evidence="3">
    <location>
        <begin position="128"/>
        <end position="239"/>
    </location>
</feature>
<dbReference type="SUPFAM" id="SSF55797">
    <property type="entry name" value="PR-1-like"/>
    <property type="match status" value="1"/>
</dbReference>
<dbReference type="InterPro" id="IPR035940">
    <property type="entry name" value="CAP_sf"/>
</dbReference>
<gene>
    <name evidence="4" type="ORF">ABR75_00420</name>
</gene>
<sequence>MERFEELFKSSLRWLFVAAGIAIVTASVHLFNNTGSSDAIQLLGPQLTSEDNTQTSEATSARMSAQSTTPLAGQSTHFREVDSWDRAAIVAAYNAEFFRIEPPMGFTGAVASCTAGTTNPEYRASVIQRVNWYRVMAGLQPVAEKTQYSEANQQAAVMMSNNGRLSHYPDATWKCHTEEGEISSGRSSLALGIAGVGAIDAYIADFGDNNREVGHRRTILYPQTQLVGTGDVPGSEGFYPSNTLQGFDSKIWSPRPEVPEARDFVAWPPSGYVPPETVWTRWSFSLPESNFSNANVAVKGPNGAVQAEVIARVQSKGRSAPESSIVWSMNGTTDSVPFTPVPTGGHDDCYDVTISGVMTNDGNTLAPFEYTNCILDMSLPATGAAASSSRAASSSSRSRAVLAAPRGGD</sequence>
<protein>
    <recommendedName>
        <fullName evidence="3">SCP domain-containing protein</fullName>
    </recommendedName>
</protein>
<proteinExistence type="predicted"/>
<keyword evidence="2" id="KW-1133">Transmembrane helix</keyword>
<organism evidence="4 5">
    <name type="scientific">Acidimicrobiia bacterium BACL6 MAG-120924-bin43</name>
    <dbReference type="NCBI Taxonomy" id="1655583"/>
    <lineage>
        <taxon>Bacteria</taxon>
        <taxon>Bacillati</taxon>
        <taxon>Actinomycetota</taxon>
        <taxon>Acidimicrobiia</taxon>
        <taxon>acIV cluster</taxon>
    </lineage>
</organism>
<evidence type="ECO:0000259" key="3">
    <source>
        <dbReference type="Pfam" id="PF00188"/>
    </source>
</evidence>
<evidence type="ECO:0000313" key="5">
    <source>
        <dbReference type="Proteomes" id="UP000051017"/>
    </source>
</evidence>
<feature type="transmembrane region" description="Helical" evidence="2">
    <location>
        <begin position="12"/>
        <end position="31"/>
    </location>
</feature>
<dbReference type="EMBL" id="LIBJ01000064">
    <property type="protein sequence ID" value="KRO48746.1"/>
    <property type="molecule type" value="Genomic_DNA"/>
</dbReference>
<name>A0A0R2QLJ4_9ACTN</name>
<accession>A0A0R2QLJ4</accession>
<comment type="caution">
    <text evidence="4">The sequence shown here is derived from an EMBL/GenBank/DDBJ whole genome shotgun (WGS) entry which is preliminary data.</text>
</comment>
<dbReference type="Pfam" id="PF00188">
    <property type="entry name" value="CAP"/>
    <property type="match status" value="1"/>
</dbReference>
<dbReference type="Proteomes" id="UP000051017">
    <property type="component" value="Unassembled WGS sequence"/>
</dbReference>
<dbReference type="InterPro" id="IPR014044">
    <property type="entry name" value="CAP_dom"/>
</dbReference>
<feature type="region of interest" description="Disordered" evidence="1">
    <location>
        <begin position="48"/>
        <end position="76"/>
    </location>
</feature>
<evidence type="ECO:0000313" key="4">
    <source>
        <dbReference type="EMBL" id="KRO48746.1"/>
    </source>
</evidence>
<evidence type="ECO:0000256" key="2">
    <source>
        <dbReference type="SAM" id="Phobius"/>
    </source>
</evidence>
<dbReference type="Gene3D" id="3.40.33.10">
    <property type="entry name" value="CAP"/>
    <property type="match status" value="1"/>
</dbReference>
<reference evidence="4 5" key="1">
    <citation type="submission" date="2015-10" db="EMBL/GenBank/DDBJ databases">
        <title>Metagenome-Assembled Genomes uncover a global brackish microbiome.</title>
        <authorList>
            <person name="Hugerth L.W."/>
            <person name="Larsson J."/>
            <person name="Alneberg J."/>
            <person name="Lindh M.V."/>
            <person name="Legrand C."/>
            <person name="Pinhassi J."/>
            <person name="Andersson A.F."/>
        </authorList>
    </citation>
    <scope>NUCLEOTIDE SEQUENCE [LARGE SCALE GENOMIC DNA]</scope>
    <source>
        <strain evidence="4">BACL6 MAG-120924-bin43</strain>
    </source>
</reference>
<keyword evidence="2" id="KW-0472">Membrane</keyword>
<feature type="region of interest" description="Disordered" evidence="1">
    <location>
        <begin position="385"/>
        <end position="409"/>
    </location>
</feature>
<evidence type="ECO:0000256" key="1">
    <source>
        <dbReference type="SAM" id="MobiDB-lite"/>
    </source>
</evidence>
<keyword evidence="2" id="KW-0812">Transmembrane</keyword>
<feature type="compositionally biased region" description="Low complexity" evidence="1">
    <location>
        <begin position="385"/>
        <end position="400"/>
    </location>
</feature>
<dbReference type="AlphaFoldDB" id="A0A0R2QLJ4"/>